<evidence type="ECO:0000256" key="2">
    <source>
        <dbReference type="ARBA" id="ARBA00022448"/>
    </source>
</evidence>
<dbReference type="PIRSF" id="PIRSF000089">
    <property type="entry name" value="Electra_flavoP_a"/>
    <property type="match status" value="1"/>
</dbReference>
<dbReference type="InterPro" id="IPR029035">
    <property type="entry name" value="DHS-like_NAD/FAD-binding_dom"/>
</dbReference>
<dbReference type="STRING" id="1817867.A3F83_08475"/>
<keyword evidence="4 6" id="KW-0274">FAD</keyword>
<dbReference type="Proteomes" id="UP000179129">
    <property type="component" value="Unassembled WGS sequence"/>
</dbReference>
<dbReference type="GO" id="GO:0009055">
    <property type="term" value="F:electron transfer activity"/>
    <property type="evidence" value="ECO:0007669"/>
    <property type="project" value="InterPro"/>
</dbReference>
<dbReference type="PANTHER" id="PTHR43153:SF1">
    <property type="entry name" value="ELECTRON TRANSFER FLAVOPROTEIN SUBUNIT ALPHA, MITOCHONDRIAL"/>
    <property type="match status" value="1"/>
</dbReference>
<dbReference type="SMART" id="SM00893">
    <property type="entry name" value="ETF"/>
    <property type="match status" value="1"/>
</dbReference>
<dbReference type="InterPro" id="IPR018206">
    <property type="entry name" value="ETF_asu_C_CS"/>
</dbReference>
<dbReference type="AlphaFoldDB" id="A0A1F5YYB8"/>
<feature type="binding site" evidence="6">
    <location>
        <begin position="270"/>
        <end position="277"/>
    </location>
    <ligand>
        <name>FAD</name>
        <dbReference type="ChEBI" id="CHEBI:57692"/>
    </ligand>
</feature>
<dbReference type="InterPro" id="IPR033947">
    <property type="entry name" value="ETF_alpha_N"/>
</dbReference>
<comment type="similarity">
    <text evidence="1">Belongs to the ETF alpha-subunit/FixB family.</text>
</comment>
<keyword evidence="3" id="KW-0285">Flavoprotein</keyword>
<dbReference type="InterPro" id="IPR001308">
    <property type="entry name" value="ETF_a/FixB"/>
</dbReference>
<dbReference type="GO" id="GO:0033539">
    <property type="term" value="P:fatty acid beta-oxidation using acyl-CoA dehydrogenase"/>
    <property type="evidence" value="ECO:0007669"/>
    <property type="project" value="TreeGrafter"/>
</dbReference>
<dbReference type="PANTHER" id="PTHR43153">
    <property type="entry name" value="ELECTRON TRANSFER FLAVOPROTEIN ALPHA"/>
    <property type="match status" value="1"/>
</dbReference>
<dbReference type="InterPro" id="IPR014731">
    <property type="entry name" value="ETF_asu_C"/>
</dbReference>
<dbReference type="CDD" id="cd01715">
    <property type="entry name" value="ETF_alpha"/>
    <property type="match status" value="1"/>
</dbReference>
<dbReference type="GO" id="GO:0050660">
    <property type="term" value="F:flavin adenine dinucleotide binding"/>
    <property type="evidence" value="ECO:0007669"/>
    <property type="project" value="InterPro"/>
</dbReference>
<dbReference type="Gene3D" id="3.40.50.1220">
    <property type="entry name" value="TPP-binding domain"/>
    <property type="match status" value="1"/>
</dbReference>
<dbReference type="Gene3D" id="3.40.50.620">
    <property type="entry name" value="HUPs"/>
    <property type="match status" value="1"/>
</dbReference>
<feature type="domain" description="Electron transfer flavoprotein alpha/beta-subunit N-terminal" evidence="7">
    <location>
        <begin position="5"/>
        <end position="190"/>
    </location>
</feature>
<organism evidence="8 9">
    <name type="scientific">Candidatus Glassbacteria bacterium RIFCSPLOWO2_12_FULL_58_11</name>
    <dbReference type="NCBI Taxonomy" id="1817867"/>
    <lineage>
        <taxon>Bacteria</taxon>
        <taxon>Candidatus Glassiibacteriota</taxon>
    </lineage>
</organism>
<evidence type="ECO:0000256" key="6">
    <source>
        <dbReference type="PIRSR" id="PIRSR000089-1"/>
    </source>
</evidence>
<proteinExistence type="inferred from homology"/>
<comment type="cofactor">
    <cofactor evidence="6">
        <name>FAD</name>
        <dbReference type="ChEBI" id="CHEBI:57692"/>
    </cofactor>
    <text evidence="6">Binds 1 FAD per dimer.</text>
</comment>
<dbReference type="FunFam" id="3.40.50.1220:FF:000001">
    <property type="entry name" value="Electron transfer flavoprotein, alpha subunit"/>
    <property type="match status" value="1"/>
</dbReference>
<dbReference type="SUPFAM" id="SSF52402">
    <property type="entry name" value="Adenine nucleotide alpha hydrolases-like"/>
    <property type="match status" value="1"/>
</dbReference>
<dbReference type="SUPFAM" id="SSF52467">
    <property type="entry name" value="DHS-like NAD/FAD-binding domain"/>
    <property type="match status" value="1"/>
</dbReference>
<dbReference type="Pfam" id="PF01012">
    <property type="entry name" value="ETF"/>
    <property type="match status" value="1"/>
</dbReference>
<evidence type="ECO:0000259" key="7">
    <source>
        <dbReference type="SMART" id="SM00893"/>
    </source>
</evidence>
<dbReference type="InterPro" id="IPR014730">
    <property type="entry name" value="ETF_a/b_N"/>
</dbReference>
<evidence type="ECO:0000256" key="1">
    <source>
        <dbReference type="ARBA" id="ARBA00005817"/>
    </source>
</evidence>
<evidence type="ECO:0000256" key="4">
    <source>
        <dbReference type="ARBA" id="ARBA00022827"/>
    </source>
</evidence>
<evidence type="ECO:0000313" key="9">
    <source>
        <dbReference type="Proteomes" id="UP000179129"/>
    </source>
</evidence>
<reference evidence="8 9" key="1">
    <citation type="journal article" date="2016" name="Nat. Commun.">
        <title>Thousands of microbial genomes shed light on interconnected biogeochemical processes in an aquifer system.</title>
        <authorList>
            <person name="Anantharaman K."/>
            <person name="Brown C.T."/>
            <person name="Hug L.A."/>
            <person name="Sharon I."/>
            <person name="Castelle C.J."/>
            <person name="Probst A.J."/>
            <person name="Thomas B.C."/>
            <person name="Singh A."/>
            <person name="Wilkins M.J."/>
            <person name="Karaoz U."/>
            <person name="Brodie E.L."/>
            <person name="Williams K.H."/>
            <person name="Hubbard S.S."/>
            <person name="Banfield J.F."/>
        </authorList>
    </citation>
    <scope>NUCLEOTIDE SEQUENCE [LARGE SCALE GENOMIC DNA]</scope>
</reference>
<dbReference type="InterPro" id="IPR014729">
    <property type="entry name" value="Rossmann-like_a/b/a_fold"/>
</dbReference>
<comment type="caution">
    <text evidence="8">The sequence shown here is derived from an EMBL/GenBank/DDBJ whole genome shotgun (WGS) entry which is preliminary data.</text>
</comment>
<evidence type="ECO:0000256" key="3">
    <source>
        <dbReference type="ARBA" id="ARBA00022630"/>
    </source>
</evidence>
<keyword evidence="2" id="KW-0813">Transport</keyword>
<sequence>MALKVLVVVEAREGESLKKSSREALGLARRLAGEGEVIAVLAAARAGEVPGRLAAFGADRVLVAENARFANYSPGGFAAAAAAAAKAANPALILVGGTALGKDLTPRISARLGVPAATDIIGVELEGDKIFALRPAFGGKVQMKVSFKAAPPVLCLRSNVFDSLPENSGRSAKVESLALSLEEKDLALKITGAEKISGERPDVAESNIVVSGGRGMRDAASFKLLEQLAGALGAGIGASRAAVDSGWRPHGDQVGQTGKFVSPTLYVACGISGAVQHLAGMISSKVIVAINKDPDAPIFKVANYGLVGDVFEVVPAIVEELKKHS</sequence>
<feature type="binding site" evidence="6">
    <location>
        <position position="214"/>
    </location>
    <ligand>
        <name>FAD</name>
        <dbReference type="ChEBI" id="CHEBI:57692"/>
    </ligand>
</feature>
<protein>
    <recommendedName>
        <fullName evidence="7">Electron transfer flavoprotein alpha/beta-subunit N-terminal domain-containing protein</fullName>
    </recommendedName>
</protein>
<feature type="binding site" evidence="6">
    <location>
        <position position="291"/>
    </location>
    <ligand>
        <name>FAD</name>
        <dbReference type="ChEBI" id="CHEBI:57692"/>
    </ligand>
</feature>
<gene>
    <name evidence="8" type="ORF">A3F83_08475</name>
</gene>
<evidence type="ECO:0000256" key="5">
    <source>
        <dbReference type="ARBA" id="ARBA00022982"/>
    </source>
</evidence>
<keyword evidence="5" id="KW-0249">Electron transport</keyword>
<feature type="binding site" evidence="6">
    <location>
        <begin position="253"/>
        <end position="257"/>
    </location>
    <ligand>
        <name>FAD</name>
        <dbReference type="ChEBI" id="CHEBI:57692"/>
    </ligand>
</feature>
<dbReference type="Pfam" id="PF00766">
    <property type="entry name" value="ETF_alpha"/>
    <property type="match status" value="1"/>
</dbReference>
<accession>A0A1F5YYB8</accession>
<dbReference type="EMBL" id="MFIX01000083">
    <property type="protein sequence ID" value="OGG05171.1"/>
    <property type="molecule type" value="Genomic_DNA"/>
</dbReference>
<evidence type="ECO:0000313" key="8">
    <source>
        <dbReference type="EMBL" id="OGG05171.1"/>
    </source>
</evidence>
<dbReference type="PROSITE" id="PS00696">
    <property type="entry name" value="ETF_ALPHA"/>
    <property type="match status" value="1"/>
</dbReference>
<name>A0A1F5YYB8_9BACT</name>
<feature type="binding site" evidence="6">
    <location>
        <begin position="239"/>
        <end position="240"/>
    </location>
    <ligand>
        <name>FAD</name>
        <dbReference type="ChEBI" id="CHEBI:57692"/>
    </ligand>
</feature>